<feature type="compositionally biased region" description="Basic residues" evidence="2">
    <location>
        <begin position="23"/>
        <end position="36"/>
    </location>
</feature>
<protein>
    <submittedName>
        <fullName evidence="4">V-snare</fullName>
    </submittedName>
</protein>
<dbReference type="GO" id="GO:0005634">
    <property type="term" value="C:nucleus"/>
    <property type="evidence" value="ECO:0007669"/>
    <property type="project" value="TreeGrafter"/>
</dbReference>
<evidence type="ECO:0000313" key="3">
    <source>
        <dbReference type="EMBL" id="KAK4083338.1"/>
    </source>
</evidence>
<dbReference type="PANTHER" id="PTHR12794:SF0">
    <property type="entry name" value="GEM-ASSOCIATED PROTEIN 2"/>
    <property type="match status" value="1"/>
</dbReference>
<reference evidence="3 6" key="3">
    <citation type="journal article" date="2024" name="Microbiol. Resour. Announc.">
        <title>Genome annotations for the ascomycete fungi Trichoderma harzianum, Trichoderma aggressivum, and Purpureocillium lilacinum.</title>
        <authorList>
            <person name="Beijen E.P.W."/>
            <person name="Ohm R.A."/>
        </authorList>
    </citation>
    <scope>NUCLEOTIDE SEQUENCE [LARGE SCALE GENOMIC DNA]</scope>
    <source>
        <strain evidence="3 6">CBS 150709</strain>
    </source>
</reference>
<dbReference type="GO" id="GO:0000387">
    <property type="term" value="P:spliceosomal snRNP assembly"/>
    <property type="evidence" value="ECO:0007669"/>
    <property type="project" value="InterPro"/>
</dbReference>
<organism evidence="4 5">
    <name type="scientific">Purpureocillium lilacinum</name>
    <name type="common">Paecilomyces lilacinus</name>
    <dbReference type="NCBI Taxonomy" id="33203"/>
    <lineage>
        <taxon>Eukaryota</taxon>
        <taxon>Fungi</taxon>
        <taxon>Dikarya</taxon>
        <taxon>Ascomycota</taxon>
        <taxon>Pezizomycotina</taxon>
        <taxon>Sordariomycetes</taxon>
        <taxon>Hypocreomycetidae</taxon>
        <taxon>Hypocreales</taxon>
        <taxon>Ophiocordycipitaceae</taxon>
        <taxon>Purpureocillium</taxon>
    </lineage>
</organism>
<evidence type="ECO:0000256" key="1">
    <source>
        <dbReference type="ARBA" id="ARBA00025758"/>
    </source>
</evidence>
<feature type="compositionally biased region" description="Acidic residues" evidence="2">
    <location>
        <begin position="120"/>
        <end position="131"/>
    </location>
</feature>
<name>A0A179FPE7_PURLI</name>
<evidence type="ECO:0000313" key="5">
    <source>
        <dbReference type="Proteomes" id="UP000078240"/>
    </source>
</evidence>
<accession>A0A179FPE7</accession>
<dbReference type="Gene3D" id="1.20.58.1070">
    <property type="match status" value="1"/>
</dbReference>
<feature type="compositionally biased region" description="Acidic residues" evidence="2">
    <location>
        <begin position="376"/>
        <end position="398"/>
    </location>
</feature>
<feature type="compositionally biased region" description="Basic and acidic residues" evidence="2">
    <location>
        <begin position="359"/>
        <end position="375"/>
    </location>
</feature>
<dbReference type="Proteomes" id="UP000078240">
    <property type="component" value="Unassembled WGS sequence"/>
</dbReference>
<evidence type="ECO:0000313" key="6">
    <source>
        <dbReference type="Proteomes" id="UP001287286"/>
    </source>
</evidence>
<comment type="similarity">
    <text evidence="1">Belongs to the gemin-2 family.</text>
</comment>
<dbReference type="GO" id="GO:0032797">
    <property type="term" value="C:SMN complex"/>
    <property type="evidence" value="ECO:0007669"/>
    <property type="project" value="TreeGrafter"/>
</dbReference>
<dbReference type="EMBL" id="LSBH01000012">
    <property type="protein sequence ID" value="OAQ67464.1"/>
    <property type="molecule type" value="Genomic_DNA"/>
</dbReference>
<keyword evidence="6" id="KW-1185">Reference proteome</keyword>
<evidence type="ECO:0000256" key="2">
    <source>
        <dbReference type="SAM" id="MobiDB-lite"/>
    </source>
</evidence>
<reference evidence="3" key="2">
    <citation type="submission" date="2023-11" db="EMBL/GenBank/DDBJ databases">
        <authorList>
            <person name="Beijen E."/>
            <person name="Ohm R.A."/>
        </authorList>
    </citation>
    <scope>NUCLEOTIDE SEQUENCE</scope>
    <source>
        <strain evidence="3">CBS 150709</strain>
    </source>
</reference>
<feature type="compositionally biased region" description="Acidic residues" evidence="2">
    <location>
        <begin position="8"/>
        <end position="19"/>
    </location>
</feature>
<feature type="compositionally biased region" description="Basic and acidic residues" evidence="2">
    <location>
        <begin position="110"/>
        <end position="119"/>
    </location>
</feature>
<reference evidence="4 5" key="1">
    <citation type="submission" date="2016-01" db="EMBL/GenBank/DDBJ databases">
        <title>Biosynthesis of antibiotic leucinostatins and their inhibition on Phytophthora in bio-control Purpureocillium lilacinum.</title>
        <authorList>
            <person name="Wang G."/>
            <person name="Liu Z."/>
            <person name="Lin R."/>
            <person name="Li E."/>
            <person name="Mao Z."/>
            <person name="Ling J."/>
            <person name="Yin W."/>
            <person name="Xie B."/>
        </authorList>
    </citation>
    <scope>NUCLEOTIDE SEQUENCE [LARGE SCALE GENOMIC DNA]</scope>
    <source>
        <strain evidence="4">PLBJ-1</strain>
    </source>
</reference>
<sequence length="499" mass="55056">MATKRDYDDVDDGEVTDDDPSPKRARKHTGAQRLHQHQNAAIDPTWGQKYVFSNISEMSTIPYGEESDFEDDADAMAYLRSVREQALGIPHMLVAPKKQIGPQLPPELRQASEEARNDDGDGDGEDEDEPAQADYGEYQSGAEARGWYEDGAYIAQAESESYGQPGDEGDSERELHQAYYASILARYRRLRSTLHAEPPTGAARRLPSGRPTTAAPLDGKSTTHKTWSAAMRNTDPHPLQLALMSKDSVIRVLRVLLGGRFLRLGYTLSERTSQWVWALLARLPEPWELDHTEIGWVRDLGRRAILLGRSLAEMAALRDDLEEGQLGVHEMVDQSSSVELGTDAYVGYGVDSADSDAADGPRQKDKEMQETKQVEENDDDTKEVESEEEGQISDDDNGDAASVAMDLSSGSEDGEVAPSVQAPDDGHAALEAAKQAFLARLEGDATVDAPEDESEEAQEAARLRLRINMRATLDMILTVAGEFYGQRDLLDFRQPFVGM</sequence>
<dbReference type="AlphaFoldDB" id="A0A179FPE7"/>
<gene>
    <name evidence="3" type="ORF">Purlil1_10749</name>
    <name evidence="4" type="ORF">VFPBJ_11059</name>
</gene>
<dbReference type="InterPro" id="IPR035426">
    <property type="entry name" value="Gemin2/Brr1"/>
</dbReference>
<feature type="region of interest" description="Disordered" evidence="2">
    <location>
        <begin position="195"/>
        <end position="224"/>
    </location>
</feature>
<evidence type="ECO:0000313" key="4">
    <source>
        <dbReference type="EMBL" id="OAQ67464.1"/>
    </source>
</evidence>
<feature type="region of interest" description="Disordered" evidence="2">
    <location>
        <begin position="97"/>
        <end position="132"/>
    </location>
</feature>
<dbReference type="PANTHER" id="PTHR12794">
    <property type="entry name" value="GEMIN2"/>
    <property type="match status" value="1"/>
</dbReference>
<comment type="caution">
    <text evidence="4">The sequence shown here is derived from an EMBL/GenBank/DDBJ whole genome shotgun (WGS) entry which is preliminary data.</text>
</comment>
<dbReference type="EMBL" id="JAWRVI010000057">
    <property type="protein sequence ID" value="KAK4083338.1"/>
    <property type="molecule type" value="Genomic_DNA"/>
</dbReference>
<feature type="region of interest" description="Disordered" evidence="2">
    <location>
        <begin position="349"/>
        <end position="422"/>
    </location>
</feature>
<dbReference type="Pfam" id="PF04938">
    <property type="entry name" value="SIP1"/>
    <property type="match status" value="1"/>
</dbReference>
<dbReference type="Proteomes" id="UP001287286">
    <property type="component" value="Unassembled WGS sequence"/>
</dbReference>
<feature type="region of interest" description="Disordered" evidence="2">
    <location>
        <begin position="1"/>
        <end position="42"/>
    </location>
</feature>
<proteinExistence type="inferred from homology"/>